<keyword evidence="2" id="KW-1185">Reference proteome</keyword>
<organism evidence="1 2">
    <name type="scientific">Desulfurivibrio alkaliphilus (strain DSM 19089 / UNIQEM U267 / AHT2)</name>
    <dbReference type="NCBI Taxonomy" id="589865"/>
    <lineage>
        <taxon>Bacteria</taxon>
        <taxon>Pseudomonadati</taxon>
        <taxon>Thermodesulfobacteriota</taxon>
        <taxon>Desulfobulbia</taxon>
        <taxon>Desulfobulbales</taxon>
        <taxon>Desulfobulbaceae</taxon>
        <taxon>Desulfurivibrio</taxon>
    </lineage>
</organism>
<evidence type="ECO:0000313" key="2">
    <source>
        <dbReference type="Proteomes" id="UP000001508"/>
    </source>
</evidence>
<proteinExistence type="predicted"/>
<dbReference type="KEGG" id="dak:DaAHT2_2611"/>
<dbReference type="HOGENOM" id="CLU_1765055_0_0_7"/>
<dbReference type="AlphaFoldDB" id="D6Z112"/>
<dbReference type="Proteomes" id="UP000001508">
    <property type="component" value="Chromosome"/>
</dbReference>
<sequence length="147" mass="16138">MPHFGLMDENLLGPVAGPLQRARLHIRSGRRRLNQGKIDAGIATLADAFCSAMKWYLAANRQQLAPHAKGETGDDQELYDLLVLSGVLDGSFDYQAFDLLVNQALEGRTPAELDPAELMLEIEKVMLQLGVMPFDESALPAEDPATY</sequence>
<dbReference type="OrthoDB" id="9865433at2"/>
<evidence type="ECO:0000313" key="1">
    <source>
        <dbReference type="EMBL" id="ADH87272.1"/>
    </source>
</evidence>
<dbReference type="RefSeq" id="WP_013164778.1">
    <property type="nucleotide sequence ID" value="NC_014216.1"/>
</dbReference>
<dbReference type="EMBL" id="CP001940">
    <property type="protein sequence ID" value="ADH87272.1"/>
    <property type="molecule type" value="Genomic_DNA"/>
</dbReference>
<accession>D6Z112</accession>
<name>D6Z112_DESAT</name>
<gene>
    <name evidence="1" type="ordered locus">DaAHT2_2611</name>
</gene>
<dbReference type="InParanoid" id="D6Z112"/>
<protein>
    <submittedName>
        <fullName evidence="1">Uncharacterized protein</fullName>
    </submittedName>
</protein>
<reference evidence="2" key="1">
    <citation type="submission" date="2010-02" db="EMBL/GenBank/DDBJ databases">
        <title>Complete sequence of Desulfurivibrio alkaliphilus AHT2.</title>
        <authorList>
            <consortium name="US DOE Joint Genome Institute"/>
            <person name="Pitluck S."/>
            <person name="Chertkov O."/>
            <person name="Detter J.C."/>
            <person name="Han C."/>
            <person name="Tapia R."/>
            <person name="Larimer F."/>
            <person name="Land M."/>
            <person name="Hauser L."/>
            <person name="Kyrpides N."/>
            <person name="Mikhailova N."/>
            <person name="Sorokin D.Y."/>
            <person name="Muyzer G."/>
            <person name="Woyke T."/>
        </authorList>
    </citation>
    <scope>NUCLEOTIDE SEQUENCE [LARGE SCALE GENOMIC DNA]</scope>
    <source>
        <strain evidence="2">DSM 19089 / UNIQEM U267 / AHT2</strain>
    </source>
</reference>